<dbReference type="OrthoDB" id="2122304at2759"/>
<dbReference type="Proteomes" id="UP000235672">
    <property type="component" value="Unassembled WGS sequence"/>
</dbReference>
<evidence type="ECO:0000256" key="1">
    <source>
        <dbReference type="ARBA" id="ARBA00004370"/>
    </source>
</evidence>
<evidence type="ECO:0000256" key="3">
    <source>
        <dbReference type="ARBA" id="ARBA00022989"/>
    </source>
</evidence>
<dbReference type="SUPFAM" id="SSF161084">
    <property type="entry name" value="MAPEG domain-like"/>
    <property type="match status" value="1"/>
</dbReference>
<protein>
    <recommendedName>
        <fullName evidence="7">Membrane-associated proteins in eicosanoid and glutathione metabolism</fullName>
    </recommendedName>
</protein>
<sequence length="157" mass="17058">MASLFDTTRNFSIYAIPAAWVIAFLPHAYAASQSKSFDNRSPRTYTQTLEQDQTISKANKSRIIRAEAAQTNGFKNLPLFATAVLAGNLAGLPASTLNTLSGGYLISRVLYNLVYINNTTEGVGHLRSVVFLAGIGQIFTLFVKSGNVLRERAANLL</sequence>
<evidence type="ECO:0008006" key="7">
    <source>
        <dbReference type="Google" id="ProtNLM"/>
    </source>
</evidence>
<reference evidence="5 6" key="1">
    <citation type="submission" date="2016-05" db="EMBL/GenBank/DDBJ databases">
        <title>A degradative enzymes factory behind the ericoid mycorrhizal symbiosis.</title>
        <authorList>
            <consortium name="DOE Joint Genome Institute"/>
            <person name="Martino E."/>
            <person name="Morin E."/>
            <person name="Grelet G."/>
            <person name="Kuo A."/>
            <person name="Kohler A."/>
            <person name="Daghino S."/>
            <person name="Barry K."/>
            <person name="Choi C."/>
            <person name="Cichocki N."/>
            <person name="Clum A."/>
            <person name="Copeland A."/>
            <person name="Hainaut M."/>
            <person name="Haridas S."/>
            <person name="Labutti K."/>
            <person name="Lindquist E."/>
            <person name="Lipzen A."/>
            <person name="Khouja H.-R."/>
            <person name="Murat C."/>
            <person name="Ohm R."/>
            <person name="Olson A."/>
            <person name="Spatafora J."/>
            <person name="Veneault-Fourrey C."/>
            <person name="Henrissat B."/>
            <person name="Grigoriev I."/>
            <person name="Martin F."/>
            <person name="Perotto S."/>
        </authorList>
    </citation>
    <scope>NUCLEOTIDE SEQUENCE [LARGE SCALE GENOMIC DNA]</scope>
    <source>
        <strain evidence="5 6">UAMH 7357</strain>
    </source>
</reference>
<keyword evidence="2" id="KW-0812">Transmembrane</keyword>
<dbReference type="Gene3D" id="1.20.120.550">
    <property type="entry name" value="Membrane associated eicosanoid/glutathione metabolism-like domain"/>
    <property type="match status" value="1"/>
</dbReference>
<name>A0A2J6PNK0_9HELO</name>
<dbReference type="InterPro" id="IPR023352">
    <property type="entry name" value="MAPEG-like_dom_sf"/>
</dbReference>
<evidence type="ECO:0000313" key="6">
    <source>
        <dbReference type="Proteomes" id="UP000235672"/>
    </source>
</evidence>
<dbReference type="PANTHER" id="PTHR35371:SF1">
    <property type="entry name" value="BLR7753 PROTEIN"/>
    <property type="match status" value="1"/>
</dbReference>
<organism evidence="5 6">
    <name type="scientific">Hyaloscypha hepaticicola</name>
    <dbReference type="NCBI Taxonomy" id="2082293"/>
    <lineage>
        <taxon>Eukaryota</taxon>
        <taxon>Fungi</taxon>
        <taxon>Dikarya</taxon>
        <taxon>Ascomycota</taxon>
        <taxon>Pezizomycotina</taxon>
        <taxon>Leotiomycetes</taxon>
        <taxon>Helotiales</taxon>
        <taxon>Hyaloscyphaceae</taxon>
        <taxon>Hyaloscypha</taxon>
    </lineage>
</organism>
<comment type="subcellular location">
    <subcellularLocation>
        <location evidence="1">Membrane</location>
    </subcellularLocation>
</comment>
<keyword evidence="3" id="KW-1133">Transmembrane helix</keyword>
<proteinExistence type="predicted"/>
<evidence type="ECO:0000256" key="4">
    <source>
        <dbReference type="ARBA" id="ARBA00023136"/>
    </source>
</evidence>
<dbReference type="Pfam" id="PF01124">
    <property type="entry name" value="MAPEG"/>
    <property type="match status" value="1"/>
</dbReference>
<gene>
    <name evidence="5" type="ORF">NA56DRAFT_733632</name>
</gene>
<evidence type="ECO:0000256" key="2">
    <source>
        <dbReference type="ARBA" id="ARBA00022692"/>
    </source>
</evidence>
<dbReference type="AlphaFoldDB" id="A0A2J6PNK0"/>
<dbReference type="EMBL" id="KZ613513">
    <property type="protein sequence ID" value="PMD15456.1"/>
    <property type="molecule type" value="Genomic_DNA"/>
</dbReference>
<accession>A0A2J6PNK0</accession>
<dbReference type="PANTHER" id="PTHR35371">
    <property type="entry name" value="INNER MEMBRANE PROTEIN"/>
    <property type="match status" value="1"/>
</dbReference>
<evidence type="ECO:0000313" key="5">
    <source>
        <dbReference type="EMBL" id="PMD15456.1"/>
    </source>
</evidence>
<dbReference type="GO" id="GO:0016020">
    <property type="term" value="C:membrane"/>
    <property type="evidence" value="ECO:0007669"/>
    <property type="project" value="UniProtKB-SubCell"/>
</dbReference>
<dbReference type="InterPro" id="IPR001129">
    <property type="entry name" value="Membr-assoc_MAPEG"/>
</dbReference>
<keyword evidence="4" id="KW-0472">Membrane</keyword>
<keyword evidence="6" id="KW-1185">Reference proteome</keyword>